<protein>
    <submittedName>
        <fullName evidence="3">Glycoside hydrolase family 78 protein</fullName>
    </submittedName>
</protein>
<dbReference type="InParanoid" id="A0A218YX85"/>
<feature type="domain" description="Alpha-L-rhamnosidase six-hairpin glycosidase" evidence="1">
    <location>
        <begin position="362"/>
        <end position="579"/>
    </location>
</feature>
<evidence type="ECO:0000259" key="1">
    <source>
        <dbReference type="Pfam" id="PF17389"/>
    </source>
</evidence>
<dbReference type="InterPro" id="IPR008928">
    <property type="entry name" value="6-hairpin_glycosidase_sf"/>
</dbReference>
<dbReference type="GO" id="GO:0016787">
    <property type="term" value="F:hydrolase activity"/>
    <property type="evidence" value="ECO:0007669"/>
    <property type="project" value="UniProtKB-KW"/>
</dbReference>
<gene>
    <name evidence="3" type="ORF">B2J93_8505</name>
</gene>
<dbReference type="Proteomes" id="UP000242519">
    <property type="component" value="Unassembled WGS sequence"/>
</dbReference>
<sequence length="791" mass="83864">MGFSTPPASASVDVFWRNNNPSASVRSPDVMDMRAARHLLQLLRSGEHVHELAASPGRIHPSSPSSLVRETEDEGDWRPQLCELVRFSKHPALSPAVSEVIGIPALAAMSPVAFFLAIASLLSHQQPVLAAGPCWRDTACTGPAEAAFPGEWDEYNFAPANRTVSPVSYFSPGGGAPAPFSGEVMLEGSSKTQLIFDFGKEVGGIVTIRYSATGSGNLGLAFTEAKNWTGEASDSSNGSFQPDGALFAPITTTSGSHYTMPDDKLRGGFRYLTLFTPSSSSVQVQVHGIVVELAFQPSWSNLRAYQGYFSCSDPVLTRIWYAGAYTLQTNAVPPHTGRHFPILGSGWSNELDLSAGTSAGTVYVDGSKRDRTVWPGDLVVAVPSILVSTGDWEGVASTLNILYHVQTSAGELPFAGPGMTTYGSDTYHMITLIGTFDYFLWTDDRGWLETIYPKYRQAMAFITAKIDGTGLLSVTGTNDWGRVFQGGRNTAANMLLYRVLTSASQLATWAGDSASSTTWSQQAATLKAAVAQMNYDPAAGAFRDNDTDSIHPQDGNALALMYSVPPASAMAAISTALTKNWIGIGALAPELPGNLVGFGQSFEIKGHFVAQQAGRALDLMRRAWGWYLDSPYGTASTCIEGYLADGSFGYRSKYGYADEYSYTSHAHGWSTGPTDALTSYLVGLTVTAPGGAEWGLAPQFGGLTSAEAGFTTPRGKFSAKWASRPDGYTLAWAAPADTRGVLVLPGRDGKPAQRVSIDGVARAIAAPEVNAASGAVTIAAGGGSHSLTVVY</sequence>
<evidence type="ECO:0000313" key="3">
    <source>
        <dbReference type="EMBL" id="OWP00288.1"/>
    </source>
</evidence>
<dbReference type="Gene3D" id="1.50.10.10">
    <property type="match status" value="1"/>
</dbReference>
<organism evidence="3 4">
    <name type="scientific">Diplocarpon coronariae</name>
    <dbReference type="NCBI Taxonomy" id="2795749"/>
    <lineage>
        <taxon>Eukaryota</taxon>
        <taxon>Fungi</taxon>
        <taxon>Dikarya</taxon>
        <taxon>Ascomycota</taxon>
        <taxon>Pezizomycotina</taxon>
        <taxon>Leotiomycetes</taxon>
        <taxon>Helotiales</taxon>
        <taxon>Drepanopezizaceae</taxon>
        <taxon>Diplocarpon</taxon>
    </lineage>
</organism>
<dbReference type="Pfam" id="PF17389">
    <property type="entry name" value="Bac_rhamnosid6H"/>
    <property type="match status" value="1"/>
</dbReference>
<dbReference type="PANTHER" id="PTHR34987">
    <property type="entry name" value="C, PUTATIVE (AFU_ORTHOLOGUE AFUA_3G02880)-RELATED"/>
    <property type="match status" value="1"/>
</dbReference>
<evidence type="ECO:0000313" key="4">
    <source>
        <dbReference type="Proteomes" id="UP000242519"/>
    </source>
</evidence>
<dbReference type="Gene3D" id="2.60.420.10">
    <property type="entry name" value="Maltose phosphorylase, domain 3"/>
    <property type="match status" value="1"/>
</dbReference>
<dbReference type="InterPro" id="IPR012341">
    <property type="entry name" value="6hp_glycosidase-like_sf"/>
</dbReference>
<dbReference type="EMBL" id="MZNU01000331">
    <property type="protein sequence ID" value="OWP00288.1"/>
    <property type="molecule type" value="Genomic_DNA"/>
</dbReference>
<reference evidence="3 4" key="1">
    <citation type="submission" date="2017-04" db="EMBL/GenBank/DDBJ databases">
        <title>Draft genome sequence of Marssonina coronaria NL1: causal agent of apple blotch.</title>
        <authorList>
            <person name="Cheng Q."/>
        </authorList>
    </citation>
    <scope>NUCLEOTIDE SEQUENCE [LARGE SCALE GENOMIC DNA]</scope>
    <source>
        <strain evidence="3 4">NL1</strain>
    </source>
</reference>
<keyword evidence="4" id="KW-1185">Reference proteome</keyword>
<accession>A0A218YX85</accession>
<feature type="domain" description="Alpha-L-rhamnosidase C-terminal" evidence="2">
    <location>
        <begin position="683"/>
        <end position="751"/>
    </location>
</feature>
<proteinExistence type="predicted"/>
<evidence type="ECO:0000259" key="2">
    <source>
        <dbReference type="Pfam" id="PF17390"/>
    </source>
</evidence>
<dbReference type="InterPro" id="IPR035396">
    <property type="entry name" value="Bac_rhamnosid6H"/>
</dbReference>
<comment type="caution">
    <text evidence="3">The sequence shown here is derived from an EMBL/GenBank/DDBJ whole genome shotgun (WGS) entry which is preliminary data.</text>
</comment>
<dbReference type="SUPFAM" id="SSF48208">
    <property type="entry name" value="Six-hairpin glycosidases"/>
    <property type="match status" value="1"/>
</dbReference>
<name>A0A218YX85_9HELO</name>
<dbReference type="PANTHER" id="PTHR34987:SF5">
    <property type="entry name" value="ALPHA-RHAMNOSIDASE"/>
    <property type="match status" value="1"/>
</dbReference>
<dbReference type="GO" id="GO:0005975">
    <property type="term" value="P:carbohydrate metabolic process"/>
    <property type="evidence" value="ECO:0007669"/>
    <property type="project" value="InterPro"/>
</dbReference>
<dbReference type="InterPro" id="IPR035398">
    <property type="entry name" value="Bac_rhamnosid_C"/>
</dbReference>
<keyword evidence="3" id="KW-0378">Hydrolase</keyword>
<dbReference type="STRING" id="503106.A0A218YX85"/>
<dbReference type="Pfam" id="PF17390">
    <property type="entry name" value="Bac_rhamnosid_C"/>
    <property type="match status" value="1"/>
</dbReference>
<dbReference type="OrthoDB" id="10036721at2759"/>
<dbReference type="AlphaFoldDB" id="A0A218YX85"/>